<sequence length="761" mass="83325">MAEPPVSEQLPQRVPPTTRTTEDDHVQCNWGVVPREAIPYAHRPLVAPSIPVLQNLSKLALIAPGKQGLSASQRLITSAVRCRTGNNSAVVKEEDVQKAVDDMYKLLCAVGDIGKVRRKHGKLFRRSFDSLGDPFDWPFEIVMALWDLIKLTGRDFSRAEEAASYVNQHFNSRIKKDANSSKLIIESDIREAIDSLKDAPIQDQNTTVATPNAVPDTDNNKYFCTTGSNFVPSLPPLEILVGIGETYYMAKKQRSPSPDGPPVIMSYAMASKGMYHDNAGSKNLGTFVRFDGRNWSYKHFWTNWNAISTMENRFGKSFYEIFECPDIQASQALRMAEGILFTLQKITSEHQISNIETLRKLCNDFVTKYPHLFERYRCLTTDNVVTLKDALDNAKQPDDKGVKYKGWPSLGGAAAGPATVVEGPTPTKHRRPREPSPPNASEQPGPKRTRGGLDASARATYVATLIPDMDMLPTTFTRGPPSHRRVSGPPATAPVAIMYQGGSLGLARNNNANGNGETADTTAGANRTRASSPPPSRNTTAAAAAGSHRSQSARASGGRRPMHLSEEPAVTTQAADDDTAMHVDDATPAAGGDEVAPGPSAQRDDHGVIDTAAFGTNATTGVEPSTDQSGDAVVQNAIQSLQVLGKQYVDIKARAERAERARDYAQAQVRELKRKLKLAVERAELFEDNAEVAKKTAEEAEKKAKEAAKMEKRVEAQAKAAEKRAEEVEAKAKQCEKNEERIKKMTEQFRSFSLAFKEDFC</sequence>
<feature type="region of interest" description="Disordered" evidence="2">
    <location>
        <begin position="507"/>
        <end position="606"/>
    </location>
</feature>
<dbReference type="EMBL" id="JAKEKT020000047">
    <property type="protein sequence ID" value="KAL1640691.1"/>
    <property type="molecule type" value="Genomic_DNA"/>
</dbReference>
<evidence type="ECO:0000256" key="1">
    <source>
        <dbReference type="SAM" id="Coils"/>
    </source>
</evidence>
<feature type="region of interest" description="Disordered" evidence="2">
    <location>
        <begin position="1"/>
        <end position="23"/>
    </location>
</feature>
<gene>
    <name evidence="3" type="ORF">SLS58_006705</name>
</gene>
<reference evidence="3 4" key="1">
    <citation type="journal article" date="2023" name="Plant Dis.">
        <title>First Report of Diplodia intermedia Causing Canker and Dieback Diseases on Apple Trees in Canada.</title>
        <authorList>
            <person name="Ellouze W."/>
            <person name="Ilyukhin E."/>
            <person name="Sulman M."/>
            <person name="Ali S."/>
        </authorList>
    </citation>
    <scope>NUCLEOTIDE SEQUENCE [LARGE SCALE GENOMIC DNA]</scope>
    <source>
        <strain evidence="3 4">M45-28</strain>
    </source>
</reference>
<protein>
    <submittedName>
        <fullName evidence="3">Uncharacterized protein</fullName>
    </submittedName>
</protein>
<feature type="region of interest" description="Disordered" evidence="2">
    <location>
        <begin position="471"/>
        <end position="494"/>
    </location>
</feature>
<feature type="region of interest" description="Disordered" evidence="2">
    <location>
        <begin position="413"/>
        <end position="455"/>
    </location>
</feature>
<keyword evidence="4" id="KW-1185">Reference proteome</keyword>
<evidence type="ECO:0000313" key="4">
    <source>
        <dbReference type="Proteomes" id="UP001521184"/>
    </source>
</evidence>
<evidence type="ECO:0000256" key="2">
    <source>
        <dbReference type="SAM" id="MobiDB-lite"/>
    </source>
</evidence>
<proteinExistence type="predicted"/>
<dbReference type="Proteomes" id="UP001521184">
    <property type="component" value="Unassembled WGS sequence"/>
</dbReference>
<organism evidence="3 4">
    <name type="scientific">Diplodia intermedia</name>
    <dbReference type="NCBI Taxonomy" id="856260"/>
    <lineage>
        <taxon>Eukaryota</taxon>
        <taxon>Fungi</taxon>
        <taxon>Dikarya</taxon>
        <taxon>Ascomycota</taxon>
        <taxon>Pezizomycotina</taxon>
        <taxon>Dothideomycetes</taxon>
        <taxon>Dothideomycetes incertae sedis</taxon>
        <taxon>Botryosphaeriales</taxon>
        <taxon>Botryosphaeriaceae</taxon>
        <taxon>Diplodia</taxon>
    </lineage>
</organism>
<accession>A0ABR3TMC5</accession>
<feature type="compositionally biased region" description="Low complexity" evidence="2">
    <location>
        <begin position="507"/>
        <end position="559"/>
    </location>
</feature>
<keyword evidence="1" id="KW-0175">Coiled coil</keyword>
<evidence type="ECO:0000313" key="3">
    <source>
        <dbReference type="EMBL" id="KAL1640691.1"/>
    </source>
</evidence>
<name>A0ABR3TMC5_9PEZI</name>
<feature type="coiled-coil region" evidence="1">
    <location>
        <begin position="641"/>
        <end position="748"/>
    </location>
</feature>
<comment type="caution">
    <text evidence="3">The sequence shown here is derived from an EMBL/GenBank/DDBJ whole genome shotgun (WGS) entry which is preliminary data.</text>
</comment>